<evidence type="ECO:0000313" key="3">
    <source>
        <dbReference type="Proteomes" id="UP000069940"/>
    </source>
</evidence>
<evidence type="ECO:0000313" key="2">
    <source>
        <dbReference type="EnsemblMetazoa" id="AALFPA23_022454.P33337"/>
    </source>
</evidence>
<evidence type="ECO:0000256" key="1">
    <source>
        <dbReference type="SAM" id="MobiDB-lite"/>
    </source>
</evidence>
<feature type="compositionally biased region" description="Polar residues" evidence="1">
    <location>
        <begin position="29"/>
        <end position="38"/>
    </location>
</feature>
<dbReference type="RefSeq" id="XP_062715987.1">
    <property type="nucleotide sequence ID" value="XM_062860003.1"/>
</dbReference>
<sequence length="133" mass="15353">MPKAIRKRSKERAFFFLFWTSSPVNRASNCHSGHSSPTKLPHRRNQPKPPLFMALEQELVVHWITPASNVTPSNVRSRHLAHRRRCTRSVCTAGDFRQRPSSSTSAVFVTDSRKNRQKDMPHWEPEVPKPQSL</sequence>
<accession>A0ABM1ZX75</accession>
<organism evidence="2 3">
    <name type="scientific">Aedes albopictus</name>
    <name type="common">Asian tiger mosquito</name>
    <name type="synonym">Stegomyia albopicta</name>
    <dbReference type="NCBI Taxonomy" id="7160"/>
    <lineage>
        <taxon>Eukaryota</taxon>
        <taxon>Metazoa</taxon>
        <taxon>Ecdysozoa</taxon>
        <taxon>Arthropoda</taxon>
        <taxon>Hexapoda</taxon>
        <taxon>Insecta</taxon>
        <taxon>Pterygota</taxon>
        <taxon>Neoptera</taxon>
        <taxon>Endopterygota</taxon>
        <taxon>Diptera</taxon>
        <taxon>Nematocera</taxon>
        <taxon>Culicoidea</taxon>
        <taxon>Culicidae</taxon>
        <taxon>Culicinae</taxon>
        <taxon>Aedini</taxon>
        <taxon>Aedes</taxon>
        <taxon>Stegomyia</taxon>
    </lineage>
</organism>
<reference evidence="3" key="1">
    <citation type="journal article" date="2015" name="Proc. Natl. Acad. Sci. U.S.A.">
        <title>Genome sequence of the Asian Tiger mosquito, Aedes albopictus, reveals insights into its biology, genetics, and evolution.</title>
        <authorList>
            <person name="Chen X.G."/>
            <person name="Jiang X."/>
            <person name="Gu J."/>
            <person name="Xu M."/>
            <person name="Wu Y."/>
            <person name="Deng Y."/>
            <person name="Zhang C."/>
            <person name="Bonizzoni M."/>
            <person name="Dermauw W."/>
            <person name="Vontas J."/>
            <person name="Armbruster P."/>
            <person name="Huang X."/>
            <person name="Yang Y."/>
            <person name="Zhang H."/>
            <person name="He W."/>
            <person name="Peng H."/>
            <person name="Liu Y."/>
            <person name="Wu K."/>
            <person name="Chen J."/>
            <person name="Lirakis M."/>
            <person name="Topalis P."/>
            <person name="Van Leeuwen T."/>
            <person name="Hall A.B."/>
            <person name="Jiang X."/>
            <person name="Thorpe C."/>
            <person name="Mueller R.L."/>
            <person name="Sun C."/>
            <person name="Waterhouse R.M."/>
            <person name="Yan G."/>
            <person name="Tu Z.J."/>
            <person name="Fang X."/>
            <person name="James A.A."/>
        </authorList>
    </citation>
    <scope>NUCLEOTIDE SEQUENCE [LARGE SCALE GENOMIC DNA]</scope>
    <source>
        <strain evidence="3">Foshan</strain>
    </source>
</reference>
<name>A0ABM1ZX75_AEDAL</name>
<protein>
    <recommendedName>
        <fullName evidence="4">Secreted protein</fullName>
    </recommendedName>
</protein>
<evidence type="ECO:0008006" key="4">
    <source>
        <dbReference type="Google" id="ProtNLM"/>
    </source>
</evidence>
<reference evidence="2" key="2">
    <citation type="submission" date="2025-05" db="UniProtKB">
        <authorList>
            <consortium name="EnsemblMetazoa"/>
        </authorList>
    </citation>
    <scope>IDENTIFICATION</scope>
    <source>
        <strain evidence="2">Foshan</strain>
    </source>
</reference>
<dbReference type="Proteomes" id="UP000069940">
    <property type="component" value="Unassembled WGS sequence"/>
</dbReference>
<keyword evidence="3" id="KW-1185">Reference proteome</keyword>
<feature type="compositionally biased region" description="Basic and acidic residues" evidence="1">
    <location>
        <begin position="111"/>
        <end position="127"/>
    </location>
</feature>
<dbReference type="EnsemblMetazoa" id="AALFPA23_022454.R33337">
    <property type="protein sequence ID" value="AALFPA23_022454.P33337"/>
    <property type="gene ID" value="AALFPA23_022454"/>
</dbReference>
<feature type="region of interest" description="Disordered" evidence="1">
    <location>
        <begin position="29"/>
        <end position="48"/>
    </location>
</feature>
<proteinExistence type="predicted"/>
<dbReference type="GeneID" id="115268252"/>
<feature type="region of interest" description="Disordered" evidence="1">
    <location>
        <begin position="95"/>
        <end position="133"/>
    </location>
</feature>